<accession>A0AAD4GN79</accession>
<dbReference type="Proteomes" id="UP001194746">
    <property type="component" value="Unassembled WGS sequence"/>
</dbReference>
<name>A0AAD4GN79_ASPNN</name>
<dbReference type="AlphaFoldDB" id="A0AAD4GN79"/>
<dbReference type="PANTHER" id="PTHR42791:SF4">
    <property type="entry name" value="ACETYLTRANSFERASE, GNAT FAMILY FAMILY (AFU_ORTHOLOGUE AFUA_4G09540)-RELATED"/>
    <property type="match status" value="1"/>
</dbReference>
<protein>
    <recommendedName>
        <fullName evidence="2">N-acetyltransferase domain-containing protein</fullName>
    </recommendedName>
</protein>
<dbReference type="InterPro" id="IPR016181">
    <property type="entry name" value="Acyl_CoA_acyltransferase"/>
</dbReference>
<sequence length="219" mass="24552">MSPSTHTLRPVHRSDHPALGDLLYTSKLGLAINRVLFEGWPNEAIQRSNYLSALEALDREEFSESLTVLDNQTKEVIGHLALTRRRPLPDPETEGKHPTTPSTPPIPDFFNPEVFAAVVTAVDELSQDLKTIDHYEVTYIVVNPAYRNRGIGEELMQYVMGKAKTAGVPVAVGAEPQVYSFFIKHGFEERGHVDFDLAKWAPPYSGFGVFRLTGMIWYP</sequence>
<evidence type="ECO:0000313" key="3">
    <source>
        <dbReference type="EMBL" id="KAF9883076.1"/>
    </source>
</evidence>
<dbReference type="GO" id="GO:0016747">
    <property type="term" value="F:acyltransferase activity, transferring groups other than amino-acyl groups"/>
    <property type="evidence" value="ECO:0007669"/>
    <property type="project" value="InterPro"/>
</dbReference>
<gene>
    <name evidence="3" type="ORF">FE257_004110</name>
</gene>
<keyword evidence="4" id="KW-1185">Reference proteome</keyword>
<proteinExistence type="predicted"/>
<comment type="caution">
    <text evidence="3">The sequence shown here is derived from an EMBL/GenBank/DDBJ whole genome shotgun (WGS) entry which is preliminary data.</text>
</comment>
<dbReference type="SUPFAM" id="SSF55729">
    <property type="entry name" value="Acyl-CoA N-acyltransferases (Nat)"/>
    <property type="match status" value="1"/>
</dbReference>
<evidence type="ECO:0000256" key="1">
    <source>
        <dbReference type="SAM" id="MobiDB-lite"/>
    </source>
</evidence>
<feature type="compositionally biased region" description="Basic and acidic residues" evidence="1">
    <location>
        <begin position="87"/>
        <end position="97"/>
    </location>
</feature>
<feature type="region of interest" description="Disordered" evidence="1">
    <location>
        <begin position="84"/>
        <end position="105"/>
    </location>
</feature>
<dbReference type="PROSITE" id="PS51186">
    <property type="entry name" value="GNAT"/>
    <property type="match status" value="1"/>
</dbReference>
<organism evidence="3 4">
    <name type="scientific">Aspergillus nanangensis</name>
    <dbReference type="NCBI Taxonomy" id="2582783"/>
    <lineage>
        <taxon>Eukaryota</taxon>
        <taxon>Fungi</taxon>
        <taxon>Dikarya</taxon>
        <taxon>Ascomycota</taxon>
        <taxon>Pezizomycotina</taxon>
        <taxon>Eurotiomycetes</taxon>
        <taxon>Eurotiomycetidae</taxon>
        <taxon>Eurotiales</taxon>
        <taxon>Aspergillaceae</taxon>
        <taxon>Aspergillus</taxon>
        <taxon>Aspergillus subgen. Circumdati</taxon>
    </lineage>
</organism>
<feature type="domain" description="N-acetyltransferase" evidence="2">
    <location>
        <begin position="67"/>
        <end position="219"/>
    </location>
</feature>
<dbReference type="Gene3D" id="3.40.630.30">
    <property type="match status" value="1"/>
</dbReference>
<dbReference type="Pfam" id="PF13508">
    <property type="entry name" value="Acetyltransf_7"/>
    <property type="match status" value="1"/>
</dbReference>
<dbReference type="EMBL" id="VCAU01000187">
    <property type="protein sequence ID" value="KAF9883076.1"/>
    <property type="molecule type" value="Genomic_DNA"/>
</dbReference>
<dbReference type="InterPro" id="IPR000182">
    <property type="entry name" value="GNAT_dom"/>
</dbReference>
<evidence type="ECO:0000259" key="2">
    <source>
        <dbReference type="PROSITE" id="PS51186"/>
    </source>
</evidence>
<reference evidence="3" key="2">
    <citation type="submission" date="2020-02" db="EMBL/GenBank/DDBJ databases">
        <authorList>
            <person name="Gilchrist C.L.M."/>
            <person name="Chooi Y.-H."/>
        </authorList>
    </citation>
    <scope>NUCLEOTIDE SEQUENCE</scope>
    <source>
        <strain evidence="3">MST-FP2251</strain>
    </source>
</reference>
<reference evidence="3" key="1">
    <citation type="journal article" date="2019" name="Beilstein J. Org. Chem.">
        <title>Nanangenines: drimane sesquiterpenoids as the dominant metabolite cohort of a novel Australian fungus, Aspergillus nanangensis.</title>
        <authorList>
            <person name="Lacey H.J."/>
            <person name="Gilchrist C.L.M."/>
            <person name="Crombie A."/>
            <person name="Kalaitzis J.A."/>
            <person name="Vuong D."/>
            <person name="Rutledge P.J."/>
            <person name="Turner P."/>
            <person name="Pitt J.I."/>
            <person name="Lacey E."/>
            <person name="Chooi Y.H."/>
            <person name="Piggott A.M."/>
        </authorList>
    </citation>
    <scope>NUCLEOTIDE SEQUENCE</scope>
    <source>
        <strain evidence="3">MST-FP2251</strain>
    </source>
</reference>
<evidence type="ECO:0000313" key="4">
    <source>
        <dbReference type="Proteomes" id="UP001194746"/>
    </source>
</evidence>
<dbReference type="CDD" id="cd04301">
    <property type="entry name" value="NAT_SF"/>
    <property type="match status" value="1"/>
</dbReference>
<dbReference type="InterPro" id="IPR052523">
    <property type="entry name" value="Trichothecene_AcTrans"/>
</dbReference>
<dbReference type="PANTHER" id="PTHR42791">
    <property type="entry name" value="GNAT FAMILY ACETYLTRANSFERASE"/>
    <property type="match status" value="1"/>
</dbReference>